<comment type="caution">
    <text evidence="4">The sequence shown here is derived from an EMBL/GenBank/DDBJ whole genome shotgun (WGS) entry which is preliminary data.</text>
</comment>
<dbReference type="SMART" id="SM00184">
    <property type="entry name" value="RING"/>
    <property type="match status" value="1"/>
</dbReference>
<feature type="domain" description="RING-type" evidence="3">
    <location>
        <begin position="149"/>
        <end position="194"/>
    </location>
</feature>
<accession>A0A9W8FYT4</accession>
<dbReference type="GO" id="GO:0008270">
    <property type="term" value="F:zinc ion binding"/>
    <property type="evidence" value="ECO:0007669"/>
    <property type="project" value="UniProtKB-KW"/>
</dbReference>
<evidence type="ECO:0000256" key="2">
    <source>
        <dbReference type="SAM" id="MobiDB-lite"/>
    </source>
</evidence>
<keyword evidence="4" id="KW-0808">Transferase</keyword>
<evidence type="ECO:0000256" key="1">
    <source>
        <dbReference type="PROSITE-ProRule" id="PRU00175"/>
    </source>
</evidence>
<dbReference type="InterPro" id="IPR001841">
    <property type="entry name" value="Znf_RING"/>
</dbReference>
<keyword evidence="1" id="KW-0479">Metal-binding</keyword>
<evidence type="ECO:0000259" key="3">
    <source>
        <dbReference type="PROSITE" id="PS50089"/>
    </source>
</evidence>
<dbReference type="AlphaFoldDB" id="A0A9W8FYT4"/>
<feature type="region of interest" description="Disordered" evidence="2">
    <location>
        <begin position="205"/>
        <end position="230"/>
    </location>
</feature>
<evidence type="ECO:0000313" key="4">
    <source>
        <dbReference type="EMBL" id="KAJ2671848.1"/>
    </source>
</evidence>
<dbReference type="Pfam" id="PF13639">
    <property type="entry name" value="zf-RING_2"/>
    <property type="match status" value="1"/>
</dbReference>
<keyword evidence="4" id="KW-0012">Acyltransferase</keyword>
<proteinExistence type="predicted"/>
<dbReference type="GO" id="GO:0061630">
    <property type="term" value="F:ubiquitin protein ligase activity"/>
    <property type="evidence" value="ECO:0007669"/>
    <property type="project" value="UniProtKB-EC"/>
</dbReference>
<dbReference type="GO" id="GO:0006511">
    <property type="term" value="P:ubiquitin-dependent protein catabolic process"/>
    <property type="evidence" value="ECO:0007669"/>
    <property type="project" value="TreeGrafter"/>
</dbReference>
<dbReference type="InterPro" id="IPR013083">
    <property type="entry name" value="Znf_RING/FYVE/PHD"/>
</dbReference>
<sequence>MHLSQMLLGIYQQHTARRRQRQGKRHGNKLLTEADLDVLPKFKLTLDSLVDIKRAHARRRHLVAPRAAPPREIALPQPAYLHAVPSYSSTASLPEIGRGSTSASPINPDIQRQSIDGTILALSEHAALADNIDDAESRYTPTETGPPSCVICLEEYVVDDEVRVLPCGHVFHDQCITPWLLRPKSKFHECPMCKTPCFPEEAARKAKEEAAGLSSDDDQRNAPTNLVSVF</sequence>
<protein>
    <submittedName>
        <fullName evidence="4">E3 ubiquitin-protein ligase rnf13</fullName>
        <ecNumber evidence="4">2.3.2.27</ecNumber>
    </submittedName>
</protein>
<dbReference type="CDD" id="cd16454">
    <property type="entry name" value="RING-H2_PA-TM-RING"/>
    <property type="match status" value="1"/>
</dbReference>
<dbReference type="Proteomes" id="UP001151518">
    <property type="component" value="Unassembled WGS sequence"/>
</dbReference>
<keyword evidence="1" id="KW-0863">Zinc-finger</keyword>
<evidence type="ECO:0000313" key="5">
    <source>
        <dbReference type="Proteomes" id="UP001151518"/>
    </source>
</evidence>
<organism evidence="4 5">
    <name type="scientific">Coemansia spiralis</name>
    <dbReference type="NCBI Taxonomy" id="417178"/>
    <lineage>
        <taxon>Eukaryota</taxon>
        <taxon>Fungi</taxon>
        <taxon>Fungi incertae sedis</taxon>
        <taxon>Zoopagomycota</taxon>
        <taxon>Kickxellomycotina</taxon>
        <taxon>Kickxellomycetes</taxon>
        <taxon>Kickxellales</taxon>
        <taxon>Kickxellaceae</taxon>
        <taxon>Coemansia</taxon>
    </lineage>
</organism>
<dbReference type="EMBL" id="JANBTW010000093">
    <property type="protein sequence ID" value="KAJ2671848.1"/>
    <property type="molecule type" value="Genomic_DNA"/>
</dbReference>
<keyword evidence="1" id="KW-0862">Zinc</keyword>
<reference evidence="4" key="1">
    <citation type="submission" date="2022-07" db="EMBL/GenBank/DDBJ databases">
        <title>Phylogenomic reconstructions and comparative analyses of Kickxellomycotina fungi.</title>
        <authorList>
            <person name="Reynolds N.K."/>
            <person name="Stajich J.E."/>
            <person name="Barry K."/>
            <person name="Grigoriev I.V."/>
            <person name="Crous P."/>
            <person name="Smith M.E."/>
        </authorList>
    </citation>
    <scope>NUCLEOTIDE SEQUENCE</scope>
    <source>
        <strain evidence="4">NRRL 3115</strain>
    </source>
</reference>
<dbReference type="Gene3D" id="3.30.40.10">
    <property type="entry name" value="Zinc/RING finger domain, C3HC4 (zinc finger)"/>
    <property type="match status" value="1"/>
</dbReference>
<feature type="compositionally biased region" description="Polar residues" evidence="2">
    <location>
        <begin position="221"/>
        <end position="230"/>
    </location>
</feature>
<name>A0A9W8FYT4_9FUNG</name>
<gene>
    <name evidence="4" type="primary">RNF13_2</name>
    <name evidence="4" type="ORF">GGI25_005347</name>
</gene>
<dbReference type="OrthoDB" id="8062037at2759"/>
<dbReference type="SUPFAM" id="SSF57850">
    <property type="entry name" value="RING/U-box"/>
    <property type="match status" value="1"/>
</dbReference>
<dbReference type="InterPro" id="IPR051826">
    <property type="entry name" value="E3_ubiquitin-ligase_domain"/>
</dbReference>
<dbReference type="EC" id="2.3.2.27" evidence="4"/>
<dbReference type="PROSITE" id="PS50089">
    <property type="entry name" value="ZF_RING_2"/>
    <property type="match status" value="1"/>
</dbReference>
<dbReference type="PANTHER" id="PTHR22765">
    <property type="entry name" value="RING FINGER AND PROTEASE ASSOCIATED DOMAIN-CONTAINING"/>
    <property type="match status" value="1"/>
</dbReference>